<keyword evidence="14" id="KW-1185">Reference proteome</keyword>
<dbReference type="EMBL" id="JAINUF010000001">
    <property type="protein sequence ID" value="KAJ8379878.1"/>
    <property type="molecule type" value="Genomic_DNA"/>
</dbReference>
<dbReference type="Pfam" id="PF15706">
    <property type="entry name" value="TMEM132_C"/>
    <property type="match status" value="1"/>
</dbReference>
<feature type="region of interest" description="Disordered" evidence="6">
    <location>
        <begin position="649"/>
        <end position="672"/>
    </location>
</feature>
<dbReference type="Pfam" id="PF23487">
    <property type="entry name" value="Ig_TMEM132_6th"/>
    <property type="match status" value="1"/>
</dbReference>
<evidence type="ECO:0000259" key="11">
    <source>
        <dbReference type="Pfam" id="PF23486"/>
    </source>
</evidence>
<dbReference type="Pfam" id="PF16070">
    <property type="entry name" value="Ig_TMEM132_4th"/>
    <property type="match status" value="1"/>
</dbReference>
<reference evidence="13" key="1">
    <citation type="journal article" date="2023" name="Science">
        <title>Genome structures resolve the early diversification of teleost fishes.</title>
        <authorList>
            <person name="Parey E."/>
            <person name="Louis A."/>
            <person name="Montfort J."/>
            <person name="Bouchez O."/>
            <person name="Roques C."/>
            <person name="Iampietro C."/>
            <person name="Lluch J."/>
            <person name="Castinel A."/>
            <person name="Donnadieu C."/>
            <person name="Desvignes T."/>
            <person name="Floi Bucao C."/>
            <person name="Jouanno E."/>
            <person name="Wen M."/>
            <person name="Mejri S."/>
            <person name="Dirks R."/>
            <person name="Jansen H."/>
            <person name="Henkel C."/>
            <person name="Chen W.J."/>
            <person name="Zahm M."/>
            <person name="Cabau C."/>
            <person name="Klopp C."/>
            <person name="Thompson A.W."/>
            <person name="Robinson-Rechavi M."/>
            <person name="Braasch I."/>
            <person name="Lecointre G."/>
            <person name="Bobe J."/>
            <person name="Postlethwait J.H."/>
            <person name="Berthelot C."/>
            <person name="Roest Crollius H."/>
            <person name="Guiguen Y."/>
        </authorList>
    </citation>
    <scope>NUCLEOTIDE SEQUENCE</scope>
    <source>
        <strain evidence="13">WJC10195</strain>
    </source>
</reference>
<dbReference type="AlphaFoldDB" id="A0A9Q1GAB8"/>
<dbReference type="InterPro" id="IPR026307">
    <property type="entry name" value="TMEM132"/>
</dbReference>
<keyword evidence="3 7" id="KW-0812">Transmembrane</keyword>
<gene>
    <name evidence="13" type="ORF">SKAU_G00006560</name>
</gene>
<dbReference type="OrthoDB" id="10026202at2759"/>
<feature type="compositionally biased region" description="Low complexity" evidence="6">
    <location>
        <begin position="502"/>
        <end position="519"/>
    </location>
</feature>
<feature type="domain" description="Transmembrane protein TMEM132 fifth" evidence="11">
    <location>
        <begin position="170"/>
        <end position="306"/>
    </location>
</feature>
<accession>A0A9Q1GAB8</accession>
<dbReference type="InterPro" id="IPR055421">
    <property type="entry name" value="TMEM132_3rd"/>
</dbReference>
<evidence type="ECO:0008006" key="15">
    <source>
        <dbReference type="Google" id="ProtNLM"/>
    </source>
</evidence>
<comment type="caution">
    <text evidence="13">The sequence shown here is derived from an EMBL/GenBank/DDBJ whole genome shotgun (WGS) entry which is preliminary data.</text>
</comment>
<feature type="compositionally biased region" description="Polar residues" evidence="6">
    <location>
        <begin position="659"/>
        <end position="670"/>
    </location>
</feature>
<dbReference type="InterPro" id="IPR031436">
    <property type="entry name" value="TMEM132_C"/>
</dbReference>
<feature type="transmembrane region" description="Helical" evidence="7">
    <location>
        <begin position="554"/>
        <end position="579"/>
    </location>
</feature>
<sequence>LVWSELRTLSLLSRLQGSFYDVTLVEFEVDNFISLQATQSVHWQIQYPESTGALAEVISYIYISQRDLQGIVPLAQETEILNTAILTGKRVTVAVKLVTVERDGTVREAEETIGCNSTDEDVVKVAPGCGSVLVNGKEMRGRQSLRVNFTYLYLHTHLELTVWVPRLPLQIEVSDTELSQVKGWRVPILSNKRPTRDSEDDEDEERKGKGCTLQYQYALVRVLTHFVAEPADPGGELLYMLGVDWQADITDLVLDFFKVEDPRIAQLLEGRVLMGRDLGITTIQVLSPLSDSILAEKTVTVLDDKVTITDLGVQLVAGLSLSLQASPSNNRAIVATATAQDLLHSAKQDAIISVWIQFSDGSVIPLNIYDPKDFTLTATSLDQSVVSVYQDQPLKWPVVVAEGEGQGPLVKVEMVISEACQKSKRKSVLASGTGSVRVKFGQSDVDQRGVGQEEGEGQGSLDNSTSERRLKGLDRDGEEGESWKYNSAASDREEGAMRKVSTTTKTTITSQARPGAGAPNAPPGFTSFPAQVDLPGGAESDLSQAARGLTDLEIGMYALLGVFCLAILVFLINCITFAFRYRHKQLPVLEQGNLNHAHDWVWLGNEAELLEHHAEAPPHGDECTTIIDRGEAYEESKYLLNGLTQKSCPSDPGPCNGQDPKTTPLNNSPSAKRKRVKFTSFATILPDDGGPYTNSILIGNEDNIKWVCQDMDLGQSAEIRTYMERLQDNL</sequence>
<name>A0A9Q1GAB8_SYNKA</name>
<feature type="domain" description="Transmembrane protein TMEM132 sixth" evidence="12">
    <location>
        <begin position="307"/>
        <end position="422"/>
    </location>
</feature>
<dbReference type="PANTHER" id="PTHR13388">
    <property type="entry name" value="DETONATOR, ISOFORM E"/>
    <property type="match status" value="1"/>
</dbReference>
<evidence type="ECO:0000259" key="9">
    <source>
        <dbReference type="Pfam" id="PF16070"/>
    </source>
</evidence>
<evidence type="ECO:0000259" key="8">
    <source>
        <dbReference type="Pfam" id="PF15706"/>
    </source>
</evidence>
<feature type="domain" description="Transmembrane protein family 132 fourth" evidence="9">
    <location>
        <begin position="70"/>
        <end position="167"/>
    </location>
</feature>
<evidence type="ECO:0000256" key="2">
    <source>
        <dbReference type="ARBA" id="ARBA00006166"/>
    </source>
</evidence>
<feature type="region of interest" description="Disordered" evidence="6">
    <location>
        <begin position="440"/>
        <end position="528"/>
    </location>
</feature>
<comment type="subcellular location">
    <subcellularLocation>
        <location evidence="1">Membrane</location>
        <topology evidence="1">Single-pass type I membrane protein</topology>
    </subcellularLocation>
</comment>
<evidence type="ECO:0000256" key="5">
    <source>
        <dbReference type="ARBA" id="ARBA00023136"/>
    </source>
</evidence>
<evidence type="ECO:0000256" key="4">
    <source>
        <dbReference type="ARBA" id="ARBA00022989"/>
    </source>
</evidence>
<feature type="compositionally biased region" description="Basic and acidic residues" evidence="6">
    <location>
        <begin position="465"/>
        <end position="475"/>
    </location>
</feature>
<evidence type="ECO:0000313" key="13">
    <source>
        <dbReference type="EMBL" id="KAJ8379878.1"/>
    </source>
</evidence>
<evidence type="ECO:0000256" key="7">
    <source>
        <dbReference type="SAM" id="Phobius"/>
    </source>
</evidence>
<keyword evidence="5 7" id="KW-0472">Membrane</keyword>
<evidence type="ECO:0000259" key="10">
    <source>
        <dbReference type="Pfam" id="PF23039"/>
    </source>
</evidence>
<dbReference type="Pfam" id="PF23486">
    <property type="entry name" value="Ig_TMEM132_5th"/>
    <property type="match status" value="1"/>
</dbReference>
<feature type="domain" description="Transmembrane protein TMEM132 C-terminal" evidence="8">
    <location>
        <begin position="533"/>
        <end position="608"/>
    </location>
</feature>
<evidence type="ECO:0000256" key="6">
    <source>
        <dbReference type="SAM" id="MobiDB-lite"/>
    </source>
</evidence>
<proteinExistence type="inferred from homology"/>
<dbReference type="GO" id="GO:0016020">
    <property type="term" value="C:membrane"/>
    <property type="evidence" value="ECO:0007669"/>
    <property type="project" value="UniProtKB-SubCell"/>
</dbReference>
<evidence type="ECO:0000256" key="1">
    <source>
        <dbReference type="ARBA" id="ARBA00004479"/>
    </source>
</evidence>
<dbReference type="InterPro" id="IPR031437">
    <property type="entry name" value="Ig_TMEM132_4th"/>
</dbReference>
<comment type="similarity">
    <text evidence="2">Belongs to the TMEM132 family.</text>
</comment>
<protein>
    <recommendedName>
        <fullName evidence="15">Transmembrane protein 132C</fullName>
    </recommendedName>
</protein>
<evidence type="ECO:0000259" key="12">
    <source>
        <dbReference type="Pfam" id="PF23487"/>
    </source>
</evidence>
<evidence type="ECO:0000256" key="3">
    <source>
        <dbReference type="ARBA" id="ARBA00022692"/>
    </source>
</evidence>
<feature type="non-terminal residue" evidence="13">
    <location>
        <position position="1"/>
    </location>
</feature>
<dbReference type="InterPro" id="IPR055424">
    <property type="entry name" value="Ig_TMEM132_6th"/>
</dbReference>
<dbReference type="Pfam" id="PF23039">
    <property type="entry name" value="TMEM132_3rd"/>
    <property type="match status" value="1"/>
</dbReference>
<feature type="domain" description="Transmembrane protein TMEM132 cohesin-like" evidence="10">
    <location>
        <begin position="13"/>
        <end position="68"/>
    </location>
</feature>
<keyword evidence="4 7" id="KW-1133">Transmembrane helix</keyword>
<dbReference type="PANTHER" id="PTHR13388:SF28">
    <property type="entry name" value="TRANSMEMBRANE PROTEIN 132C"/>
    <property type="match status" value="1"/>
</dbReference>
<organism evidence="13 14">
    <name type="scientific">Synaphobranchus kaupii</name>
    <name type="common">Kaup's arrowtooth eel</name>
    <dbReference type="NCBI Taxonomy" id="118154"/>
    <lineage>
        <taxon>Eukaryota</taxon>
        <taxon>Metazoa</taxon>
        <taxon>Chordata</taxon>
        <taxon>Craniata</taxon>
        <taxon>Vertebrata</taxon>
        <taxon>Euteleostomi</taxon>
        <taxon>Actinopterygii</taxon>
        <taxon>Neopterygii</taxon>
        <taxon>Teleostei</taxon>
        <taxon>Anguilliformes</taxon>
        <taxon>Synaphobranchidae</taxon>
        <taxon>Synaphobranchus</taxon>
    </lineage>
</organism>
<evidence type="ECO:0000313" key="14">
    <source>
        <dbReference type="Proteomes" id="UP001152622"/>
    </source>
</evidence>
<dbReference type="Proteomes" id="UP001152622">
    <property type="component" value="Chromosome 1"/>
</dbReference>
<dbReference type="InterPro" id="IPR055423">
    <property type="entry name" value="Ig_TMEM132_5th"/>
</dbReference>